<evidence type="ECO:0000256" key="3">
    <source>
        <dbReference type="ARBA" id="ARBA00022723"/>
    </source>
</evidence>
<evidence type="ECO:0000256" key="10">
    <source>
        <dbReference type="PIRNR" id="PIRNR026671"/>
    </source>
</evidence>
<evidence type="ECO:0000256" key="7">
    <source>
        <dbReference type="ARBA" id="ARBA00023049"/>
    </source>
</evidence>
<dbReference type="InterPro" id="IPR000755">
    <property type="entry name" value="A_A_dipeptidase"/>
</dbReference>
<sequence>MSELYTKPIPAVALPDWELLRKVPIDEHDDALVPVSLSQNIRVYPAYYKMRVVGAIPECFVRSRVFEKLIQAARTLPAGLNLVVLDGWRPIAVQQYLFDTLTNLIQRDQPSLDEMQRIAIARTLVSPASDDRNNPSPHLTGGSVDVTLCDDEGRLIDMGTAFDEASPLSWSAALEEVQGDTVVAAKQHRRVLYNAMLSAGFSNLPSEWWHYDFGNQLWSYYRDEPAAIYGVTSPDSIERLWQQQLSLTCV</sequence>
<dbReference type="EC" id="3.4.13.22" evidence="9 10"/>
<dbReference type="SUPFAM" id="SSF55166">
    <property type="entry name" value="Hedgehog/DD-peptidase"/>
    <property type="match status" value="1"/>
</dbReference>
<feature type="binding site" evidence="9">
    <location>
        <position position="210"/>
    </location>
    <ligand>
        <name>Zn(2+)</name>
        <dbReference type="ChEBI" id="CHEBI:29105"/>
        <note>catalytic</note>
    </ligand>
</feature>
<dbReference type="GO" id="GO:0071555">
    <property type="term" value="P:cell wall organization"/>
    <property type="evidence" value="ECO:0007669"/>
    <property type="project" value="UniProtKB-KW"/>
</dbReference>
<name>A0A437Q603_9GAMM</name>
<keyword evidence="3 9" id="KW-0479">Metal-binding</keyword>
<keyword evidence="8 10" id="KW-0961">Cell wall biogenesis/degradation</keyword>
<keyword evidence="6 9" id="KW-0224">Dipeptidase</keyword>
<organism evidence="11 12">
    <name type="scientific">Neptunomonas marina</name>
    <dbReference type="NCBI Taxonomy" id="1815562"/>
    <lineage>
        <taxon>Bacteria</taxon>
        <taxon>Pseudomonadati</taxon>
        <taxon>Pseudomonadota</taxon>
        <taxon>Gammaproteobacteria</taxon>
        <taxon>Oceanospirillales</taxon>
        <taxon>Oceanospirillaceae</taxon>
        <taxon>Neptunomonas</taxon>
    </lineage>
</organism>
<reference evidence="11 12" key="1">
    <citation type="submission" date="2019-01" db="EMBL/GenBank/DDBJ databases">
        <authorList>
            <person name="Chen W.-M."/>
        </authorList>
    </citation>
    <scope>NUCLEOTIDE SEQUENCE [LARGE SCALE GENOMIC DNA]</scope>
    <source>
        <strain evidence="11 12">HPM-16</strain>
    </source>
</reference>
<gene>
    <name evidence="9" type="primary">ddpX</name>
    <name evidence="11" type="ORF">EOE65_15200</name>
</gene>
<feature type="binding site" evidence="9">
    <location>
        <position position="138"/>
    </location>
    <ligand>
        <name>Zn(2+)</name>
        <dbReference type="ChEBI" id="CHEBI:29105"/>
        <note>catalytic</note>
    </ligand>
</feature>
<keyword evidence="4 9" id="KW-0378">Hydrolase</keyword>
<dbReference type="HAMAP" id="MF_01924">
    <property type="entry name" value="A_A_dipeptidase"/>
    <property type="match status" value="1"/>
</dbReference>
<dbReference type="InterPro" id="IPR009045">
    <property type="entry name" value="Zn_M74/Hedgehog-like"/>
</dbReference>
<comment type="catalytic activity">
    <reaction evidence="1 9 10">
        <text>D-alanyl-D-alanine + H2O = 2 D-alanine</text>
        <dbReference type="Rhea" id="RHEA:20661"/>
        <dbReference type="ChEBI" id="CHEBI:15377"/>
        <dbReference type="ChEBI" id="CHEBI:57416"/>
        <dbReference type="ChEBI" id="CHEBI:57822"/>
        <dbReference type="EC" id="3.4.13.22"/>
    </reaction>
</comment>
<keyword evidence="5 9" id="KW-0862">Zinc</keyword>
<dbReference type="Proteomes" id="UP000282818">
    <property type="component" value="Unassembled WGS sequence"/>
</dbReference>
<dbReference type="GO" id="GO:0160237">
    <property type="term" value="F:D-Ala-D-Ala dipeptidase activity"/>
    <property type="evidence" value="ECO:0007669"/>
    <property type="project" value="UniProtKB-EC"/>
</dbReference>
<dbReference type="Pfam" id="PF01427">
    <property type="entry name" value="Peptidase_M15"/>
    <property type="match status" value="1"/>
</dbReference>
<proteinExistence type="inferred from homology"/>
<evidence type="ECO:0000256" key="5">
    <source>
        <dbReference type="ARBA" id="ARBA00022833"/>
    </source>
</evidence>
<dbReference type="PANTHER" id="PTHR43126">
    <property type="entry name" value="D-ALANYL-D-ALANINE DIPEPTIDASE"/>
    <property type="match status" value="1"/>
</dbReference>
<feature type="site" description="Transition state stabilizer" evidence="9">
    <location>
        <position position="89"/>
    </location>
</feature>
<feature type="binding site" evidence="9">
    <location>
        <position position="145"/>
    </location>
    <ligand>
        <name>Zn(2+)</name>
        <dbReference type="ChEBI" id="CHEBI:29105"/>
        <note>catalytic</note>
    </ligand>
</feature>
<evidence type="ECO:0000256" key="2">
    <source>
        <dbReference type="ARBA" id="ARBA00022670"/>
    </source>
</evidence>
<dbReference type="RefSeq" id="WP_127695240.1">
    <property type="nucleotide sequence ID" value="NZ_SACQ01000007.1"/>
</dbReference>
<dbReference type="Gene3D" id="3.30.1380.10">
    <property type="match status" value="1"/>
</dbReference>
<dbReference type="GO" id="GO:0008270">
    <property type="term" value="F:zinc ion binding"/>
    <property type="evidence" value="ECO:0007669"/>
    <property type="project" value="UniProtKB-UniRule"/>
</dbReference>
<accession>A0A437Q603</accession>
<feature type="active site" description="Proton donor/acceptor" evidence="9">
    <location>
        <position position="207"/>
    </location>
</feature>
<dbReference type="GO" id="GO:0008237">
    <property type="term" value="F:metallopeptidase activity"/>
    <property type="evidence" value="ECO:0007669"/>
    <property type="project" value="UniProtKB-KW"/>
</dbReference>
<dbReference type="PANTHER" id="PTHR43126:SF2">
    <property type="entry name" value="D-ALANYL-D-ALANINE DIPEPTIDASE"/>
    <property type="match status" value="1"/>
</dbReference>
<evidence type="ECO:0000256" key="4">
    <source>
        <dbReference type="ARBA" id="ARBA00022801"/>
    </source>
</evidence>
<dbReference type="AlphaFoldDB" id="A0A437Q603"/>
<evidence type="ECO:0000256" key="6">
    <source>
        <dbReference type="ARBA" id="ARBA00022997"/>
    </source>
</evidence>
<evidence type="ECO:0000256" key="9">
    <source>
        <dbReference type="HAMAP-Rule" id="MF_01924"/>
    </source>
</evidence>
<protein>
    <recommendedName>
        <fullName evidence="9 10">D-alanyl-D-alanine dipeptidase</fullName>
        <shortName evidence="9 10">D-Ala-D-Ala dipeptidase</shortName>
        <ecNumber evidence="9 10">3.4.13.22</ecNumber>
    </recommendedName>
</protein>
<dbReference type="CDD" id="cd14843">
    <property type="entry name" value="D-Ala-D-Ala_dipeptidase_like"/>
    <property type="match status" value="1"/>
</dbReference>
<comment type="function">
    <text evidence="9 10">Catalyzes hydrolysis of the D-alanyl-D-alanine dipeptide.</text>
</comment>
<keyword evidence="12" id="KW-1185">Reference proteome</keyword>
<comment type="cofactor">
    <cofactor evidence="9">
        <name>Zn(2+)</name>
        <dbReference type="ChEBI" id="CHEBI:29105"/>
    </cofactor>
    <text evidence="9">Binds 1 zinc ion per subunit.</text>
</comment>
<evidence type="ECO:0000313" key="11">
    <source>
        <dbReference type="EMBL" id="RVU29886.1"/>
    </source>
</evidence>
<evidence type="ECO:0000313" key="12">
    <source>
        <dbReference type="Proteomes" id="UP000282818"/>
    </source>
</evidence>
<dbReference type="EMBL" id="SACQ01000007">
    <property type="protein sequence ID" value="RVU29886.1"/>
    <property type="molecule type" value="Genomic_DNA"/>
</dbReference>
<evidence type="ECO:0000256" key="8">
    <source>
        <dbReference type="ARBA" id="ARBA00023316"/>
    </source>
</evidence>
<dbReference type="GO" id="GO:0006508">
    <property type="term" value="P:proteolysis"/>
    <property type="evidence" value="ECO:0007669"/>
    <property type="project" value="UniProtKB-KW"/>
</dbReference>
<evidence type="ECO:0000256" key="1">
    <source>
        <dbReference type="ARBA" id="ARBA00001362"/>
    </source>
</evidence>
<keyword evidence="2 9" id="KW-0645">Protease</keyword>
<dbReference type="PIRSF" id="PIRSF026671">
    <property type="entry name" value="AA_dipeptidase"/>
    <property type="match status" value="1"/>
</dbReference>
<comment type="similarity">
    <text evidence="9 10">Belongs to the peptidase M15D family.</text>
</comment>
<comment type="caution">
    <text evidence="11">The sequence shown here is derived from an EMBL/GenBank/DDBJ whole genome shotgun (WGS) entry which is preliminary data.</text>
</comment>
<keyword evidence="7 9" id="KW-0482">Metalloprotease</keyword>